<feature type="coiled-coil region" evidence="1">
    <location>
        <begin position="6"/>
        <end position="65"/>
    </location>
</feature>
<reference evidence="3" key="1">
    <citation type="submission" date="2015-07" db="EMBL/GenBank/DDBJ databases">
        <title>Complete Genome of Thermincola ferriacetica strain Z-0001T.</title>
        <authorList>
            <person name="Lusk B."/>
            <person name="Badalamenti J.P."/>
            <person name="Parameswaran P."/>
            <person name="Bond D.R."/>
            <person name="Torres C.I."/>
        </authorList>
    </citation>
    <scope>NUCLEOTIDE SEQUENCE [LARGE SCALE GENOMIC DNA]</scope>
    <source>
        <strain evidence="3">Z-0001</strain>
    </source>
</reference>
<evidence type="ECO:0008006" key="4">
    <source>
        <dbReference type="Google" id="ProtNLM"/>
    </source>
</evidence>
<sequence length="89" mass="10964">MSEIRDMALERRIKELEEKIEQLRFSRRVLMNLVERVERERMEAVTQLERLNKKLQAVNAKYARKLWHKNRQIIELETKLYKKNLNNVL</sequence>
<comment type="caution">
    <text evidence="2">The sequence shown here is derived from an EMBL/GenBank/DDBJ whole genome shotgun (WGS) entry which is preliminary data.</text>
</comment>
<dbReference type="RefSeq" id="WP_052216518.1">
    <property type="nucleotide sequence ID" value="NZ_LGTE01000001.1"/>
</dbReference>
<gene>
    <name evidence="2" type="ORF">Tfer_0241</name>
</gene>
<accession>A0A0L6W706</accession>
<evidence type="ECO:0000313" key="3">
    <source>
        <dbReference type="Proteomes" id="UP000037175"/>
    </source>
</evidence>
<proteinExistence type="predicted"/>
<organism evidence="2 3">
    <name type="scientific">Thermincola ferriacetica</name>
    <dbReference type="NCBI Taxonomy" id="281456"/>
    <lineage>
        <taxon>Bacteria</taxon>
        <taxon>Bacillati</taxon>
        <taxon>Bacillota</taxon>
        <taxon>Clostridia</taxon>
        <taxon>Eubacteriales</taxon>
        <taxon>Thermincolaceae</taxon>
        <taxon>Thermincola</taxon>
    </lineage>
</organism>
<keyword evidence="3" id="KW-1185">Reference proteome</keyword>
<evidence type="ECO:0000256" key="1">
    <source>
        <dbReference type="SAM" id="Coils"/>
    </source>
</evidence>
<keyword evidence="1" id="KW-0175">Coiled coil</keyword>
<protein>
    <recommendedName>
        <fullName evidence="4">Translation initiation factor 2</fullName>
    </recommendedName>
</protein>
<dbReference type="EMBL" id="LGTE01000001">
    <property type="protein sequence ID" value="KNZ71163.1"/>
    <property type="molecule type" value="Genomic_DNA"/>
</dbReference>
<dbReference type="Proteomes" id="UP000037175">
    <property type="component" value="Unassembled WGS sequence"/>
</dbReference>
<dbReference type="AlphaFoldDB" id="A0A0L6W706"/>
<name>A0A0L6W706_9FIRM</name>
<evidence type="ECO:0000313" key="2">
    <source>
        <dbReference type="EMBL" id="KNZ71163.1"/>
    </source>
</evidence>